<dbReference type="Proteomes" id="UP001150062">
    <property type="component" value="Unassembled WGS sequence"/>
</dbReference>
<evidence type="ECO:0000313" key="3">
    <source>
        <dbReference type="EMBL" id="KAJ6254212.1"/>
    </source>
</evidence>
<proteinExistence type="predicted"/>
<feature type="compositionally biased region" description="Basic and acidic residues" evidence="1">
    <location>
        <begin position="77"/>
        <end position="103"/>
    </location>
</feature>
<feature type="compositionally biased region" description="Basic and acidic residues" evidence="1">
    <location>
        <begin position="111"/>
        <end position="123"/>
    </location>
</feature>
<gene>
    <name evidence="3" type="ORF">M0813_12770</name>
</gene>
<keyword evidence="2" id="KW-0812">Transmembrane</keyword>
<feature type="transmembrane region" description="Helical" evidence="2">
    <location>
        <begin position="315"/>
        <end position="336"/>
    </location>
</feature>
<keyword evidence="2" id="KW-0472">Membrane</keyword>
<accession>A0ABQ8ZBD8</accession>
<protein>
    <submittedName>
        <fullName evidence="3">Uncharacterized protein</fullName>
    </submittedName>
</protein>
<organism evidence="3 4">
    <name type="scientific">Anaeramoeba flamelloides</name>
    <dbReference type="NCBI Taxonomy" id="1746091"/>
    <lineage>
        <taxon>Eukaryota</taxon>
        <taxon>Metamonada</taxon>
        <taxon>Anaeramoebidae</taxon>
        <taxon>Anaeramoeba</taxon>
    </lineage>
</organism>
<keyword evidence="4" id="KW-1185">Reference proteome</keyword>
<comment type="caution">
    <text evidence="3">The sequence shown here is derived from an EMBL/GenBank/DDBJ whole genome shotgun (WGS) entry which is preliminary data.</text>
</comment>
<evidence type="ECO:0000313" key="4">
    <source>
        <dbReference type="Proteomes" id="UP001150062"/>
    </source>
</evidence>
<evidence type="ECO:0000256" key="1">
    <source>
        <dbReference type="SAM" id="MobiDB-lite"/>
    </source>
</evidence>
<name>A0ABQ8ZBD8_9EUKA</name>
<sequence length="366" mass="41986">MTNDPPLIYTTLGKFESQNNETRFLTKLPLVHTQKNLSIGGLNQPKLPEKKILVVVLYPSIEFSKLLQKSNQDGNEIAEKGNENVNDKEKQKQIVNEKEKENEKDDENENENEKENEKQKEAETEIEQNLSTEEEKKDQSLDESTNFFLRDFLDERGQEQGDVSKQFPNNQTKIGSYRKKKFNRMKNLENESKLPTSDVGLYITMFGFLLMYCLGDLLSSLVTYNNQSIRFVLSVFGTLAMLSSPLIYLKKKHCNLKHVLRLQKGALNLKIIFFAITISVGMMLGLFILSSLMFISIGKSPSTDQSMKIDTIMSAFLGVIAVAVMPGFCEGLYFFVPFFMPNFFFNVPFLFQNKISVFFVCGYFDR</sequence>
<keyword evidence="2" id="KW-1133">Transmembrane helix</keyword>
<feature type="transmembrane region" description="Helical" evidence="2">
    <location>
        <begin position="199"/>
        <end position="219"/>
    </location>
</feature>
<evidence type="ECO:0000256" key="2">
    <source>
        <dbReference type="SAM" id="Phobius"/>
    </source>
</evidence>
<feature type="transmembrane region" description="Helical" evidence="2">
    <location>
        <begin position="231"/>
        <end position="249"/>
    </location>
</feature>
<reference evidence="3" key="1">
    <citation type="submission" date="2022-08" db="EMBL/GenBank/DDBJ databases">
        <title>Novel sulfate-reducing endosymbionts in the free-living metamonad Anaeramoeba.</title>
        <authorList>
            <person name="Jerlstrom-Hultqvist J."/>
            <person name="Cepicka I."/>
            <person name="Gallot-Lavallee L."/>
            <person name="Salas-Leiva D."/>
            <person name="Curtis B.A."/>
            <person name="Zahonova K."/>
            <person name="Pipaliya S."/>
            <person name="Dacks J."/>
            <person name="Roger A.J."/>
        </authorList>
    </citation>
    <scope>NUCLEOTIDE SEQUENCE</scope>
    <source>
        <strain evidence="3">Schooner1</strain>
    </source>
</reference>
<dbReference type="EMBL" id="JAOAOG010000026">
    <property type="protein sequence ID" value="KAJ6254212.1"/>
    <property type="molecule type" value="Genomic_DNA"/>
</dbReference>
<feature type="region of interest" description="Disordered" evidence="1">
    <location>
        <begin position="76"/>
        <end position="142"/>
    </location>
</feature>
<feature type="transmembrane region" description="Helical" evidence="2">
    <location>
        <begin position="269"/>
        <end position="295"/>
    </location>
</feature>